<proteinExistence type="predicted"/>
<reference evidence="2 3" key="1">
    <citation type="submission" date="2016-03" db="EMBL/GenBank/DDBJ databases">
        <title>Comparative genomics of the ectomycorrhizal sister species Rhizopogon vinicolor and Rhizopogon vesiculosus (Basidiomycota: Boletales) reveals a divergence of the mating type B locus.</title>
        <authorList>
            <person name="Mujic A.B."/>
            <person name="Kuo A."/>
            <person name="Tritt A."/>
            <person name="Lipzen A."/>
            <person name="Chen C."/>
            <person name="Johnson J."/>
            <person name="Sharma A."/>
            <person name="Barry K."/>
            <person name="Grigoriev I.V."/>
            <person name="Spatafora J.W."/>
        </authorList>
    </citation>
    <scope>NUCLEOTIDE SEQUENCE [LARGE SCALE GENOMIC DNA]</scope>
    <source>
        <strain evidence="2 3">AM-OR11-056</strain>
    </source>
</reference>
<dbReference type="CDD" id="cd00882">
    <property type="entry name" value="Ras_like_GTPase"/>
    <property type="match status" value="1"/>
</dbReference>
<evidence type="ECO:0000313" key="3">
    <source>
        <dbReference type="Proteomes" id="UP000183567"/>
    </source>
</evidence>
<sequence>MSGNFGNIIVFGETGAGKSSIINMIAGHEVAHISSGATGCTFQHQAYELPVHDRNFTIYDTAGLNEGDRGTVNRAAAMAALYKLITGMNGGINLLVFCMRGPRIKRATHENWKVFHEIICKREVPMVLVVTGLENEENMDEWWRTNRGTFGAQGILPDATVCITATRGRALKDGRHAFDEQYEESRAKVMTTIINNVFRRRLGHTFNKHHWLHDIIQQLFYFFGLIKTCEAVKIQQIVDTCGMSKEEARTFRAELANK</sequence>
<dbReference type="PROSITE" id="PS00675">
    <property type="entry name" value="SIGMA54_INTERACT_1"/>
    <property type="match status" value="1"/>
</dbReference>
<dbReference type="InterPro" id="IPR006073">
    <property type="entry name" value="GTP-bd"/>
</dbReference>
<dbReference type="STRING" id="180088.A0A1J8RA74"/>
<evidence type="ECO:0000313" key="2">
    <source>
        <dbReference type="EMBL" id="OJA18650.1"/>
    </source>
</evidence>
<feature type="domain" description="G" evidence="1">
    <location>
        <begin position="8"/>
        <end position="130"/>
    </location>
</feature>
<organism evidence="2 3">
    <name type="scientific">Rhizopogon vesiculosus</name>
    <dbReference type="NCBI Taxonomy" id="180088"/>
    <lineage>
        <taxon>Eukaryota</taxon>
        <taxon>Fungi</taxon>
        <taxon>Dikarya</taxon>
        <taxon>Basidiomycota</taxon>
        <taxon>Agaricomycotina</taxon>
        <taxon>Agaricomycetes</taxon>
        <taxon>Agaricomycetidae</taxon>
        <taxon>Boletales</taxon>
        <taxon>Suillineae</taxon>
        <taxon>Rhizopogonaceae</taxon>
        <taxon>Rhizopogon</taxon>
    </lineage>
</organism>
<dbReference type="InterPro" id="IPR027417">
    <property type="entry name" value="P-loop_NTPase"/>
</dbReference>
<dbReference type="Proteomes" id="UP000183567">
    <property type="component" value="Unassembled WGS sequence"/>
</dbReference>
<evidence type="ECO:0000259" key="1">
    <source>
        <dbReference type="Pfam" id="PF01926"/>
    </source>
</evidence>
<comment type="caution">
    <text evidence="2">The sequence shown here is derived from an EMBL/GenBank/DDBJ whole genome shotgun (WGS) entry which is preliminary data.</text>
</comment>
<dbReference type="InterPro" id="IPR025662">
    <property type="entry name" value="Sigma_54_int_dom_ATP-bd_1"/>
</dbReference>
<dbReference type="GO" id="GO:0005525">
    <property type="term" value="F:GTP binding"/>
    <property type="evidence" value="ECO:0007669"/>
    <property type="project" value="InterPro"/>
</dbReference>
<dbReference type="EMBL" id="LVVM01001388">
    <property type="protein sequence ID" value="OJA18650.1"/>
    <property type="molecule type" value="Genomic_DNA"/>
</dbReference>
<dbReference type="OrthoDB" id="8954335at2759"/>
<dbReference type="Pfam" id="PF01926">
    <property type="entry name" value="MMR_HSR1"/>
    <property type="match status" value="1"/>
</dbReference>
<accession>A0A1J8RA74</accession>
<keyword evidence="3" id="KW-1185">Reference proteome</keyword>
<gene>
    <name evidence="2" type="ORF">AZE42_11682</name>
</gene>
<name>A0A1J8RA74_9AGAM</name>
<dbReference type="SUPFAM" id="SSF52540">
    <property type="entry name" value="P-loop containing nucleoside triphosphate hydrolases"/>
    <property type="match status" value="1"/>
</dbReference>
<dbReference type="AlphaFoldDB" id="A0A1J8RA74"/>
<protein>
    <recommendedName>
        <fullName evidence="1">G domain-containing protein</fullName>
    </recommendedName>
</protein>
<dbReference type="Gene3D" id="3.40.50.300">
    <property type="entry name" value="P-loop containing nucleotide triphosphate hydrolases"/>
    <property type="match status" value="1"/>
</dbReference>